<dbReference type="SUPFAM" id="SSF52047">
    <property type="entry name" value="RNI-like"/>
    <property type="match status" value="1"/>
</dbReference>
<dbReference type="Pfam" id="PF12937">
    <property type="entry name" value="F-box-like"/>
    <property type="match status" value="1"/>
</dbReference>
<accession>A0A9P7W4B0</accession>
<reference evidence="2" key="1">
    <citation type="submission" date="2020-11" db="EMBL/GenBank/DDBJ databases">
        <title>Adaptations for nitrogen fixation in a non-lichenized fungal sporocarp promotes dispersal by wood-feeding termites.</title>
        <authorList>
            <consortium name="DOE Joint Genome Institute"/>
            <person name="Koch R.A."/>
            <person name="Yoon G."/>
            <person name="Arayal U."/>
            <person name="Lail K."/>
            <person name="Amirebrahimi M."/>
            <person name="Labutti K."/>
            <person name="Lipzen A."/>
            <person name="Riley R."/>
            <person name="Barry K."/>
            <person name="Henrissat B."/>
            <person name="Grigoriev I.V."/>
            <person name="Herr J.R."/>
            <person name="Aime M.C."/>
        </authorList>
    </citation>
    <scope>NUCLEOTIDE SEQUENCE</scope>
    <source>
        <strain evidence="2">MCA 3950</strain>
    </source>
</reference>
<dbReference type="EMBL" id="MU250524">
    <property type="protein sequence ID" value="KAG7451859.1"/>
    <property type="molecule type" value="Genomic_DNA"/>
</dbReference>
<dbReference type="InterPro" id="IPR032675">
    <property type="entry name" value="LRR_dom_sf"/>
</dbReference>
<dbReference type="Gene3D" id="3.80.10.10">
    <property type="entry name" value="Ribonuclease Inhibitor"/>
    <property type="match status" value="1"/>
</dbReference>
<evidence type="ECO:0000259" key="1">
    <source>
        <dbReference type="PROSITE" id="PS50181"/>
    </source>
</evidence>
<dbReference type="Gene3D" id="1.20.1280.50">
    <property type="match status" value="1"/>
</dbReference>
<keyword evidence="3" id="KW-1185">Reference proteome</keyword>
<organism evidence="2 3">
    <name type="scientific">Guyanagaster necrorhizus</name>
    <dbReference type="NCBI Taxonomy" id="856835"/>
    <lineage>
        <taxon>Eukaryota</taxon>
        <taxon>Fungi</taxon>
        <taxon>Dikarya</taxon>
        <taxon>Basidiomycota</taxon>
        <taxon>Agaricomycotina</taxon>
        <taxon>Agaricomycetes</taxon>
        <taxon>Agaricomycetidae</taxon>
        <taxon>Agaricales</taxon>
        <taxon>Marasmiineae</taxon>
        <taxon>Physalacriaceae</taxon>
        <taxon>Guyanagaster</taxon>
    </lineage>
</organism>
<dbReference type="SUPFAM" id="SSF81383">
    <property type="entry name" value="F-box domain"/>
    <property type="match status" value="1"/>
</dbReference>
<gene>
    <name evidence="2" type="ORF">BT62DRAFT_268237</name>
</gene>
<dbReference type="Proteomes" id="UP000812287">
    <property type="component" value="Unassembled WGS sequence"/>
</dbReference>
<dbReference type="GeneID" id="66102603"/>
<dbReference type="InterPro" id="IPR001810">
    <property type="entry name" value="F-box_dom"/>
</dbReference>
<dbReference type="InterPro" id="IPR036047">
    <property type="entry name" value="F-box-like_dom_sf"/>
</dbReference>
<dbReference type="AlphaFoldDB" id="A0A9P7W4B0"/>
<dbReference type="OrthoDB" id="2851736at2759"/>
<evidence type="ECO:0000313" key="3">
    <source>
        <dbReference type="Proteomes" id="UP000812287"/>
    </source>
</evidence>
<comment type="caution">
    <text evidence="2">The sequence shown here is derived from an EMBL/GenBank/DDBJ whole genome shotgun (WGS) entry which is preliminary data.</text>
</comment>
<dbReference type="PROSITE" id="PS50181">
    <property type="entry name" value="FBOX"/>
    <property type="match status" value="1"/>
</dbReference>
<proteinExistence type="predicted"/>
<feature type="domain" description="F-box" evidence="1">
    <location>
        <begin position="93"/>
        <end position="144"/>
    </location>
</feature>
<evidence type="ECO:0000313" key="2">
    <source>
        <dbReference type="EMBL" id="KAG7451859.1"/>
    </source>
</evidence>
<protein>
    <recommendedName>
        <fullName evidence="1">F-box domain-containing protein</fullName>
    </recommendedName>
</protein>
<name>A0A9P7W4B0_9AGAR</name>
<dbReference type="RefSeq" id="XP_043045359.1">
    <property type="nucleotide sequence ID" value="XM_043180307.1"/>
</dbReference>
<sequence length="528" mass="60721">MMAPWSVFRRWAKAVEGDTKRNNSRRSSVFSQSSSTWIRFTTTVVPSTLVNICPSIKVDSWTTKGRLFQSKKRRSRQKHEFTFVCPISGQPPDVQIFKLPPELLFQIFEECCFSEHPHTILRISMVCSRWRDICLSLPHIWSTIGIPIDVQPRKILKKQRDIVNLYLQRSNTSPLSIILYSRSGTINKDTMRAFVIWFEPLITLLRTQAHRWRTMEVRAYFPTGSYYHLFAPGIDLGMLESLRVHETDNSFHLHRFPGFSTAAKLQTVHASKTPFFAHGSTTFPASQIRTLVLEDMMLYFTTPDIVASFPNATDLTIIPHTTIYGHTRFAPSSIRRMGITSLTLSVLCSPIQLTDIMSRMELPNLRTLALVSGPRKQSRRRFDPSCFDHLFRHSGDSLRHLIVDRVPILSGDIAELVRKIPELEKLVVRESDFGQEDDYCSISSSRVRRILEEAPHLKDLELIYRKRERCEAAVTEARVMDVIEERMYSHMPLRCLTLGVGTAHLFAESSLIRCRMKVLRDAGLGYCS</sequence>